<dbReference type="CDD" id="cd00042">
    <property type="entry name" value="CY"/>
    <property type="match status" value="1"/>
</dbReference>
<reference evidence="5" key="1">
    <citation type="submission" date="2022-02" db="EMBL/GenBank/DDBJ databases">
        <authorList>
            <person name="Henning P.M."/>
            <person name="McCubbin A.G."/>
            <person name="Shore J.S."/>
        </authorList>
    </citation>
    <scope>NUCLEOTIDE SEQUENCE</scope>
    <source>
        <strain evidence="5">F60SS</strain>
        <tissue evidence="5">Leaves</tissue>
    </source>
</reference>
<dbReference type="Proteomes" id="UP001141552">
    <property type="component" value="Unassembled WGS sequence"/>
</dbReference>
<feature type="region of interest" description="Disordered" evidence="3">
    <location>
        <begin position="1"/>
        <end position="72"/>
    </location>
</feature>
<comment type="caution">
    <text evidence="5">The sequence shown here is derived from an EMBL/GenBank/DDBJ whole genome shotgun (WGS) entry which is preliminary data.</text>
</comment>
<dbReference type="EMBL" id="JAKUCV010001627">
    <property type="protein sequence ID" value="KAJ4845613.1"/>
    <property type="molecule type" value="Genomic_DNA"/>
</dbReference>
<dbReference type="AlphaFoldDB" id="A0A9Q0G8L9"/>
<evidence type="ECO:0000313" key="6">
    <source>
        <dbReference type="Proteomes" id="UP001141552"/>
    </source>
</evidence>
<dbReference type="PANTHER" id="PTHR31260:SF28">
    <property type="entry name" value="CYSTATIN DOMAIN PROTEIN"/>
    <property type="match status" value="1"/>
</dbReference>
<dbReference type="GO" id="GO:0004869">
    <property type="term" value="F:cysteine-type endopeptidase inhibitor activity"/>
    <property type="evidence" value="ECO:0007669"/>
    <property type="project" value="UniProtKB-KW"/>
</dbReference>
<feature type="domain" description="Cystatin" evidence="4">
    <location>
        <begin position="99"/>
        <end position="150"/>
    </location>
</feature>
<dbReference type="Gene3D" id="3.10.450.10">
    <property type="match status" value="1"/>
</dbReference>
<proteinExistence type="predicted"/>
<accession>A0A9Q0G8L9</accession>
<keyword evidence="1" id="KW-0646">Protease inhibitor</keyword>
<sequence length="198" mass="22677">MLFGPTNKGSVHYSRVRVGATGRARDRREVKKRKKKKVRRDSFSRSDRSGWGMVESESKKSSLGEKKEEEEATGFELDFTPTISIVGGFRPVLDLNKNPQCKECMECLQYALNDNNNNSRRPKLENPEILKATTEFVEGYNYFITFKATNIATGTSDIYQTAVFYRWTGEPKSVFIFRPKKPAGTKETSRVRARIMIL</sequence>
<protein>
    <recommendedName>
        <fullName evidence="4">Cystatin domain-containing protein</fullName>
    </recommendedName>
</protein>
<dbReference type="OrthoDB" id="1625419at2759"/>
<name>A0A9Q0G8L9_9ROSI</name>
<dbReference type="InterPro" id="IPR006462">
    <property type="entry name" value="MS5"/>
</dbReference>
<dbReference type="PANTHER" id="PTHR31260">
    <property type="entry name" value="CYSTATIN/MONELLIN SUPERFAMILY PROTEIN"/>
    <property type="match status" value="1"/>
</dbReference>
<dbReference type="Pfam" id="PF00031">
    <property type="entry name" value="Cystatin"/>
    <property type="match status" value="1"/>
</dbReference>
<reference evidence="5" key="2">
    <citation type="journal article" date="2023" name="Plants (Basel)">
        <title>Annotation of the Turnera subulata (Passifloraceae) Draft Genome Reveals the S-Locus Evolved after the Divergence of Turneroideae from Passifloroideae in a Stepwise Manner.</title>
        <authorList>
            <person name="Henning P.M."/>
            <person name="Roalson E.H."/>
            <person name="Mir W."/>
            <person name="McCubbin A.G."/>
            <person name="Shore J.S."/>
        </authorList>
    </citation>
    <scope>NUCLEOTIDE SEQUENCE</scope>
    <source>
        <strain evidence="5">F60SS</strain>
    </source>
</reference>
<evidence type="ECO:0000313" key="5">
    <source>
        <dbReference type="EMBL" id="KAJ4845613.1"/>
    </source>
</evidence>
<feature type="compositionally biased region" description="Basic residues" evidence="3">
    <location>
        <begin position="30"/>
        <end position="39"/>
    </location>
</feature>
<feature type="compositionally biased region" description="Basic and acidic residues" evidence="3">
    <location>
        <begin position="56"/>
        <end position="69"/>
    </location>
</feature>
<gene>
    <name evidence="5" type="ORF">Tsubulata_005749</name>
</gene>
<evidence type="ECO:0000256" key="3">
    <source>
        <dbReference type="SAM" id="MobiDB-lite"/>
    </source>
</evidence>
<keyword evidence="6" id="KW-1185">Reference proteome</keyword>
<dbReference type="InterPro" id="IPR000010">
    <property type="entry name" value="Cystatin_dom"/>
</dbReference>
<evidence type="ECO:0000256" key="1">
    <source>
        <dbReference type="ARBA" id="ARBA00022690"/>
    </source>
</evidence>
<organism evidence="5 6">
    <name type="scientific">Turnera subulata</name>
    <dbReference type="NCBI Taxonomy" id="218843"/>
    <lineage>
        <taxon>Eukaryota</taxon>
        <taxon>Viridiplantae</taxon>
        <taxon>Streptophyta</taxon>
        <taxon>Embryophyta</taxon>
        <taxon>Tracheophyta</taxon>
        <taxon>Spermatophyta</taxon>
        <taxon>Magnoliopsida</taxon>
        <taxon>eudicotyledons</taxon>
        <taxon>Gunneridae</taxon>
        <taxon>Pentapetalae</taxon>
        <taxon>rosids</taxon>
        <taxon>fabids</taxon>
        <taxon>Malpighiales</taxon>
        <taxon>Passifloraceae</taxon>
        <taxon>Turnera</taxon>
    </lineage>
</organism>
<evidence type="ECO:0000259" key="4">
    <source>
        <dbReference type="Pfam" id="PF00031"/>
    </source>
</evidence>
<evidence type="ECO:0000256" key="2">
    <source>
        <dbReference type="ARBA" id="ARBA00022704"/>
    </source>
</evidence>
<dbReference type="SUPFAM" id="SSF54403">
    <property type="entry name" value="Cystatin/monellin"/>
    <property type="match status" value="1"/>
</dbReference>
<keyword evidence="2" id="KW-0789">Thiol protease inhibitor</keyword>
<dbReference type="InterPro" id="IPR046350">
    <property type="entry name" value="Cystatin_sf"/>
</dbReference>